<dbReference type="AlphaFoldDB" id="A0A8I1E0G4"/>
<dbReference type="HAMAP" id="MF_01217">
    <property type="entry name" value="Acyl_carrier"/>
    <property type="match status" value="1"/>
</dbReference>
<dbReference type="GO" id="GO:0016020">
    <property type="term" value="C:membrane"/>
    <property type="evidence" value="ECO:0007669"/>
    <property type="project" value="GOC"/>
</dbReference>
<feature type="modified residue" description="O-(pantetheine 4'-phosphoryl)serine" evidence="9">
    <location>
        <position position="37"/>
    </location>
</feature>
<evidence type="ECO:0000256" key="8">
    <source>
        <dbReference type="ARBA" id="ARBA00024328"/>
    </source>
</evidence>
<dbReference type="InterPro" id="IPR009081">
    <property type="entry name" value="PP-bd_ACP"/>
</dbReference>
<evidence type="ECO:0000256" key="4">
    <source>
        <dbReference type="ARBA" id="ARBA00022553"/>
    </source>
</evidence>
<evidence type="ECO:0000256" key="1">
    <source>
        <dbReference type="ARBA" id="ARBA00003180"/>
    </source>
</evidence>
<dbReference type="InterPro" id="IPR003231">
    <property type="entry name" value="ACP"/>
</dbReference>
<dbReference type="PANTHER" id="PTHR20863">
    <property type="entry name" value="ACYL CARRIER PROTEIN"/>
    <property type="match status" value="1"/>
</dbReference>
<keyword evidence="5 9" id="KW-0276">Fatty acid metabolism</keyword>
<evidence type="ECO:0000256" key="5">
    <source>
        <dbReference type="ARBA" id="ARBA00022832"/>
    </source>
</evidence>
<comment type="caution">
    <text evidence="13">The sequence shown here is derived from an EMBL/GenBank/DDBJ whole genome shotgun (WGS) entry which is preliminary data.</text>
</comment>
<dbReference type="NCBIfam" id="NF002148">
    <property type="entry name" value="PRK00982.1-2"/>
    <property type="match status" value="1"/>
</dbReference>
<evidence type="ECO:0000256" key="10">
    <source>
        <dbReference type="NCBIfam" id="TIGR00517"/>
    </source>
</evidence>
<dbReference type="GO" id="GO:0005829">
    <property type="term" value="C:cytosol"/>
    <property type="evidence" value="ECO:0007669"/>
    <property type="project" value="TreeGrafter"/>
</dbReference>
<protein>
    <recommendedName>
        <fullName evidence="9 10">Acyl carrier protein</fullName>
        <shortName evidence="9">ACP</shortName>
    </recommendedName>
</protein>
<dbReference type="Proteomes" id="UP000645865">
    <property type="component" value="Unassembled WGS sequence"/>
</dbReference>
<dbReference type="GO" id="GO:0000035">
    <property type="term" value="F:acyl binding"/>
    <property type="evidence" value="ECO:0007669"/>
    <property type="project" value="TreeGrafter"/>
</dbReference>
<dbReference type="UniPathway" id="UPA00360"/>
<dbReference type="InterPro" id="IPR036736">
    <property type="entry name" value="ACP-like_sf"/>
</dbReference>
<feature type="domain" description="Carrier" evidence="12">
    <location>
        <begin position="2"/>
        <end position="77"/>
    </location>
</feature>
<dbReference type="Pfam" id="PF00550">
    <property type="entry name" value="PP-binding"/>
    <property type="match status" value="1"/>
</dbReference>
<evidence type="ECO:0000256" key="11">
    <source>
        <dbReference type="RuleBase" id="RU003545"/>
    </source>
</evidence>
<comment type="pathway">
    <text evidence="8">Glycolipid biosynthesis; KDO(2)-lipid A biosynthesis.</text>
</comment>
<comment type="PTM">
    <text evidence="9">4'-phosphopantetheine is transferred from CoA to a specific serine of apo-ACP by AcpS. This modification is essential for activity because fatty acids are bound in thioester linkage to the sulfhydryl of the prosthetic group.</text>
</comment>
<dbReference type="PROSITE" id="PS50075">
    <property type="entry name" value="CARRIER"/>
    <property type="match status" value="1"/>
</dbReference>
<keyword evidence="2 9" id="KW-0596">Phosphopantetheine</keyword>
<evidence type="ECO:0000259" key="12">
    <source>
        <dbReference type="PROSITE" id="PS50075"/>
    </source>
</evidence>
<evidence type="ECO:0000256" key="6">
    <source>
        <dbReference type="ARBA" id="ARBA00023098"/>
    </source>
</evidence>
<dbReference type="PANTHER" id="PTHR20863:SF76">
    <property type="entry name" value="CARRIER DOMAIN-CONTAINING PROTEIN"/>
    <property type="match status" value="1"/>
</dbReference>
<keyword evidence="7 9" id="KW-0275">Fatty acid biosynthesis</keyword>
<evidence type="ECO:0000313" key="14">
    <source>
        <dbReference type="Proteomes" id="UP000645865"/>
    </source>
</evidence>
<dbReference type="NCBIfam" id="TIGR00517">
    <property type="entry name" value="acyl_carrier"/>
    <property type="match status" value="1"/>
</dbReference>
<evidence type="ECO:0000256" key="7">
    <source>
        <dbReference type="ARBA" id="ARBA00023160"/>
    </source>
</evidence>
<dbReference type="GO" id="GO:0036104">
    <property type="term" value="P:Kdo2-lipid A biosynthetic process"/>
    <property type="evidence" value="ECO:0007669"/>
    <property type="project" value="UniProtKB-UniPathway"/>
</dbReference>
<evidence type="ECO:0000313" key="13">
    <source>
        <dbReference type="EMBL" id="MBI6622887.1"/>
    </source>
</evidence>
<keyword evidence="3 9" id="KW-0444">Lipid biosynthesis</keyword>
<keyword evidence="9" id="KW-0963">Cytoplasm</keyword>
<dbReference type="NCBIfam" id="NF002150">
    <property type="entry name" value="PRK00982.1-4"/>
    <property type="match status" value="1"/>
</dbReference>
<dbReference type="RefSeq" id="WP_034098406.1">
    <property type="nucleotide sequence ID" value="NZ_CAUQUF010000040.1"/>
</dbReference>
<dbReference type="FunFam" id="1.10.1200.10:FF:000001">
    <property type="entry name" value="Acyl carrier protein"/>
    <property type="match status" value="1"/>
</dbReference>
<evidence type="ECO:0000256" key="2">
    <source>
        <dbReference type="ARBA" id="ARBA00022450"/>
    </source>
</evidence>
<comment type="similarity">
    <text evidence="9">Belongs to the acyl carrier protein (ACP) family.</text>
</comment>
<proteinExistence type="inferred from homology"/>
<dbReference type="NCBIfam" id="NF002149">
    <property type="entry name" value="PRK00982.1-3"/>
    <property type="match status" value="1"/>
</dbReference>
<keyword evidence="4 9" id="KW-0597">Phosphoprotein</keyword>
<organism evidence="13 14">
    <name type="scientific">Pseudomonas rhodesiae</name>
    <dbReference type="NCBI Taxonomy" id="76760"/>
    <lineage>
        <taxon>Bacteria</taxon>
        <taxon>Pseudomonadati</taxon>
        <taxon>Pseudomonadota</taxon>
        <taxon>Gammaproteobacteria</taxon>
        <taxon>Pseudomonadales</taxon>
        <taxon>Pseudomonadaceae</taxon>
        <taxon>Pseudomonas</taxon>
    </lineage>
</organism>
<dbReference type="SUPFAM" id="SSF47336">
    <property type="entry name" value="ACP-like"/>
    <property type="match status" value="1"/>
</dbReference>
<name>A0A8I1E0G4_9PSED</name>
<comment type="PTM">
    <text evidence="11">4'-phosphopantetheine is transferred from CoA to a specific serine of apo-ACP by acpS.</text>
</comment>
<dbReference type="NCBIfam" id="NF002151">
    <property type="entry name" value="PRK00982.1-5"/>
    <property type="match status" value="1"/>
</dbReference>
<dbReference type="InterPro" id="IPR006162">
    <property type="entry name" value="Ppantetheine_attach_site"/>
</dbReference>
<evidence type="ECO:0000256" key="9">
    <source>
        <dbReference type="HAMAP-Rule" id="MF_01217"/>
    </source>
</evidence>
<accession>A0A8I1E0G4</accession>
<dbReference type="GO" id="GO:0009245">
    <property type="term" value="P:lipid A biosynthetic process"/>
    <property type="evidence" value="ECO:0007669"/>
    <property type="project" value="TreeGrafter"/>
</dbReference>
<comment type="subcellular location">
    <subcellularLocation>
        <location evidence="9">Cytoplasm</location>
    </subcellularLocation>
</comment>
<dbReference type="GO" id="GO:0000036">
    <property type="term" value="F:acyl carrier activity"/>
    <property type="evidence" value="ECO:0007669"/>
    <property type="project" value="UniProtKB-UniRule"/>
</dbReference>
<comment type="pathway">
    <text evidence="9 11">Lipid metabolism; fatty acid biosynthesis.</text>
</comment>
<gene>
    <name evidence="9 13" type="primary">acpP</name>
    <name evidence="13" type="ORF">YA0853_04300</name>
</gene>
<dbReference type="Gene3D" id="1.10.1200.10">
    <property type="entry name" value="ACP-like"/>
    <property type="match status" value="1"/>
</dbReference>
<dbReference type="PROSITE" id="PS00012">
    <property type="entry name" value="PHOSPHOPANTETHEINE"/>
    <property type="match status" value="1"/>
</dbReference>
<dbReference type="UniPathway" id="UPA00094"/>
<keyword evidence="6 9" id="KW-0443">Lipid metabolism</keyword>
<dbReference type="EMBL" id="JAEILH010000007">
    <property type="protein sequence ID" value="MBI6622887.1"/>
    <property type="molecule type" value="Genomic_DNA"/>
</dbReference>
<comment type="function">
    <text evidence="1 9 11">Carrier of the growing fatty acid chain in fatty acid biosynthesis.</text>
</comment>
<sequence length="79" mass="8733">MSDIEQRVKKIVADQLGVAEADIKNESSFVDDLGADSLDTVELVMALEDEFEIEIPDEEAEKITHVQLAIDYAKAHAES</sequence>
<reference evidence="13" key="1">
    <citation type="submission" date="2020-12" db="EMBL/GenBank/DDBJ databases">
        <title>Comparative genomic insights into the epidemiology and virulence of plant pathogenic Pseudomonads from Turkey.</title>
        <authorList>
            <person name="Dillon M."/>
            <person name="Ruiz-Bedoya T."/>
            <person name="Bendalovic-Torma C."/>
            <person name="Guttman K.M."/>
            <person name="Kwak H."/>
            <person name="Middleton M.A."/>
            <person name="Wang P.W."/>
            <person name="Horuz S."/>
            <person name="Aysan Y."/>
            <person name="Guttman D.S."/>
        </authorList>
    </citation>
    <scope>NUCLEOTIDE SEQUENCE</scope>
    <source>
        <strain evidence="13">S5_IA_3a</strain>
    </source>
</reference>
<evidence type="ECO:0000256" key="3">
    <source>
        <dbReference type="ARBA" id="ARBA00022516"/>
    </source>
</evidence>